<proteinExistence type="predicted"/>
<feature type="transmembrane region" description="Helical" evidence="6">
    <location>
        <begin position="127"/>
        <end position="148"/>
    </location>
</feature>
<feature type="transmembrane region" description="Helical" evidence="6">
    <location>
        <begin position="160"/>
        <end position="182"/>
    </location>
</feature>
<dbReference type="EMBL" id="LJQM01000191">
    <property type="protein sequence ID" value="KPX42450.1"/>
    <property type="molecule type" value="Genomic_DNA"/>
</dbReference>
<evidence type="ECO:0000256" key="4">
    <source>
        <dbReference type="ARBA" id="ARBA00022989"/>
    </source>
</evidence>
<dbReference type="SUPFAM" id="SSF103473">
    <property type="entry name" value="MFS general substrate transporter"/>
    <property type="match status" value="1"/>
</dbReference>
<dbReference type="PROSITE" id="PS50850">
    <property type="entry name" value="MFS"/>
    <property type="match status" value="1"/>
</dbReference>
<evidence type="ECO:0000256" key="1">
    <source>
        <dbReference type="ARBA" id="ARBA00004651"/>
    </source>
</evidence>
<keyword evidence="4 6" id="KW-1133">Transmembrane helix</keyword>
<dbReference type="CDD" id="cd17324">
    <property type="entry name" value="MFS_NepI_like"/>
    <property type="match status" value="1"/>
</dbReference>
<keyword evidence="3 6" id="KW-0812">Transmembrane</keyword>
<evidence type="ECO:0000259" key="7">
    <source>
        <dbReference type="PROSITE" id="PS50850"/>
    </source>
</evidence>
<evidence type="ECO:0000313" key="9">
    <source>
        <dbReference type="Proteomes" id="UP000050557"/>
    </source>
</evidence>
<dbReference type="PATRIC" id="fig|251654.3.peg.3173"/>
<dbReference type="GO" id="GO:0005886">
    <property type="term" value="C:plasma membrane"/>
    <property type="evidence" value="ECO:0007669"/>
    <property type="project" value="UniProtKB-SubCell"/>
</dbReference>
<accession>A0A0P9R586</accession>
<dbReference type="Pfam" id="PF07690">
    <property type="entry name" value="MFS_1"/>
    <property type="match status" value="1"/>
</dbReference>
<dbReference type="PANTHER" id="PTHR43124">
    <property type="entry name" value="PURINE EFFLUX PUMP PBUE"/>
    <property type="match status" value="1"/>
</dbReference>
<dbReference type="InterPro" id="IPR036259">
    <property type="entry name" value="MFS_trans_sf"/>
</dbReference>
<dbReference type="InterPro" id="IPR011701">
    <property type="entry name" value="MFS"/>
</dbReference>
<dbReference type="Proteomes" id="UP000050557">
    <property type="component" value="Unassembled WGS sequence"/>
</dbReference>
<feature type="domain" description="Major facilitator superfamily (MFS) profile" evidence="7">
    <location>
        <begin position="36"/>
        <end position="411"/>
    </location>
</feature>
<organism evidence="8 9">
    <name type="scientific">Pseudomonas syringae pv. helianthi</name>
    <dbReference type="NCBI Taxonomy" id="251654"/>
    <lineage>
        <taxon>Bacteria</taxon>
        <taxon>Pseudomonadati</taxon>
        <taxon>Pseudomonadota</taxon>
        <taxon>Gammaproteobacteria</taxon>
        <taxon>Pseudomonadales</taxon>
        <taxon>Pseudomonadaceae</taxon>
        <taxon>Pseudomonas</taxon>
    </lineage>
</organism>
<feature type="transmembrane region" description="Helical" evidence="6">
    <location>
        <begin position="296"/>
        <end position="314"/>
    </location>
</feature>
<protein>
    <submittedName>
        <fullName evidence="8">Major facilitator family transporter</fullName>
    </submittedName>
</protein>
<dbReference type="Gene3D" id="1.20.1250.20">
    <property type="entry name" value="MFS general substrate transporter like domains"/>
    <property type="match status" value="1"/>
</dbReference>
<comment type="caution">
    <text evidence="8">The sequence shown here is derived from an EMBL/GenBank/DDBJ whole genome shotgun (WGS) entry which is preliminary data.</text>
</comment>
<dbReference type="InterPro" id="IPR050189">
    <property type="entry name" value="MFS_Efflux_Transporters"/>
</dbReference>
<gene>
    <name evidence="8" type="ORF">ALO68_05188</name>
</gene>
<sequence length="419" mass="44442">MTIRWPPDYIYTDQYISGWIRVMTKKNQDEKLPIGALLALAMTGFICIVTETLPAGLLPEISSGLDVSASYAGQMVTFYALGSLLAAIPLTIATQSWRRRTVLLLTIVGFLIFNSVTALSSSYWLTLIARFFAGVSAGLAWSLIAGYARRMVVPKLQGRALAIAMVGTPLALSLGVPLGTWLGGFMGWRMAFGLMSGMTLVLIAWVLIKVPDYPGQTSSQRMALGQVFFTPGVRPVLGVVFTWMLAHNILYTYVASFVSKAGLANNIDVVLLAFGVAALAGIWVTGRLVDRHLRKAVLASLATFAGVSVFFGLFSGSAMAIYLGVFIWGLTFGGAATLLQTALADSAGEGADVALSMNVVVWNSAIAGGGLLGGVLLSEWGVGSFPWVLFVLSVLSLLIAARAHVHGFATGNRFNAGSV</sequence>
<feature type="transmembrane region" description="Helical" evidence="6">
    <location>
        <begin position="71"/>
        <end position="90"/>
    </location>
</feature>
<dbReference type="GO" id="GO:0022857">
    <property type="term" value="F:transmembrane transporter activity"/>
    <property type="evidence" value="ECO:0007669"/>
    <property type="project" value="InterPro"/>
</dbReference>
<keyword evidence="5 6" id="KW-0472">Membrane</keyword>
<comment type="subcellular location">
    <subcellularLocation>
        <location evidence="1">Cell membrane</location>
        <topology evidence="1">Multi-pass membrane protein</topology>
    </subcellularLocation>
</comment>
<feature type="transmembrane region" description="Helical" evidence="6">
    <location>
        <begin position="263"/>
        <end position="284"/>
    </location>
</feature>
<feature type="transmembrane region" description="Helical" evidence="6">
    <location>
        <begin position="228"/>
        <end position="251"/>
    </location>
</feature>
<feature type="transmembrane region" description="Helical" evidence="6">
    <location>
        <begin position="384"/>
        <end position="405"/>
    </location>
</feature>
<evidence type="ECO:0000256" key="5">
    <source>
        <dbReference type="ARBA" id="ARBA00023136"/>
    </source>
</evidence>
<name>A0A0P9R586_9PSED</name>
<evidence type="ECO:0000256" key="2">
    <source>
        <dbReference type="ARBA" id="ARBA00022475"/>
    </source>
</evidence>
<evidence type="ECO:0000313" key="8">
    <source>
        <dbReference type="EMBL" id="KPX42450.1"/>
    </source>
</evidence>
<keyword evidence="2" id="KW-1003">Cell membrane</keyword>
<feature type="transmembrane region" description="Helical" evidence="6">
    <location>
        <begin position="102"/>
        <end position="121"/>
    </location>
</feature>
<feature type="transmembrane region" description="Helical" evidence="6">
    <location>
        <begin position="188"/>
        <end position="208"/>
    </location>
</feature>
<dbReference type="InterPro" id="IPR020846">
    <property type="entry name" value="MFS_dom"/>
</dbReference>
<feature type="transmembrane region" description="Helical" evidence="6">
    <location>
        <begin position="32"/>
        <end position="51"/>
    </location>
</feature>
<feature type="transmembrane region" description="Helical" evidence="6">
    <location>
        <begin position="320"/>
        <end position="343"/>
    </location>
</feature>
<evidence type="ECO:0000256" key="3">
    <source>
        <dbReference type="ARBA" id="ARBA00022692"/>
    </source>
</evidence>
<evidence type="ECO:0000256" key="6">
    <source>
        <dbReference type="SAM" id="Phobius"/>
    </source>
</evidence>
<dbReference type="PANTHER" id="PTHR43124:SF3">
    <property type="entry name" value="CHLORAMPHENICOL EFFLUX PUMP RV0191"/>
    <property type="match status" value="1"/>
</dbReference>
<feature type="transmembrane region" description="Helical" evidence="6">
    <location>
        <begin position="355"/>
        <end position="378"/>
    </location>
</feature>
<reference evidence="8 9" key="1">
    <citation type="submission" date="2015-09" db="EMBL/GenBank/DDBJ databases">
        <title>Genome announcement of multiple Pseudomonas syringae strains.</title>
        <authorList>
            <person name="Thakur S."/>
            <person name="Wang P.W."/>
            <person name="Gong Y."/>
            <person name="Weir B.S."/>
            <person name="Guttman D.S."/>
        </authorList>
    </citation>
    <scope>NUCLEOTIDE SEQUENCE [LARGE SCALE GENOMIC DNA]</scope>
    <source>
        <strain evidence="8 9">ICMP4531</strain>
    </source>
</reference>
<dbReference type="AlphaFoldDB" id="A0A0P9R586"/>